<dbReference type="GO" id="GO:0003700">
    <property type="term" value="F:DNA-binding transcription factor activity"/>
    <property type="evidence" value="ECO:0007669"/>
    <property type="project" value="InterPro"/>
</dbReference>
<evidence type="ECO:0000313" key="6">
    <source>
        <dbReference type="Proteomes" id="UP000677537"/>
    </source>
</evidence>
<dbReference type="PRINTS" id="PR00035">
    <property type="entry name" value="HTHGNTR"/>
</dbReference>
<dbReference type="SUPFAM" id="SSF64288">
    <property type="entry name" value="Chorismate lyase-like"/>
    <property type="match status" value="1"/>
</dbReference>
<evidence type="ECO:0000256" key="2">
    <source>
        <dbReference type="ARBA" id="ARBA00023125"/>
    </source>
</evidence>
<dbReference type="GO" id="GO:0045892">
    <property type="term" value="P:negative regulation of DNA-templated transcription"/>
    <property type="evidence" value="ECO:0007669"/>
    <property type="project" value="TreeGrafter"/>
</dbReference>
<organism evidence="5 6">
    <name type="scientific">Roseomonas indoligenes</name>
    <dbReference type="NCBI Taxonomy" id="2820811"/>
    <lineage>
        <taxon>Bacteria</taxon>
        <taxon>Pseudomonadati</taxon>
        <taxon>Pseudomonadota</taxon>
        <taxon>Alphaproteobacteria</taxon>
        <taxon>Acetobacterales</taxon>
        <taxon>Roseomonadaceae</taxon>
        <taxon>Roseomonas</taxon>
    </lineage>
</organism>
<dbReference type="SMART" id="SM00345">
    <property type="entry name" value="HTH_GNTR"/>
    <property type="match status" value="1"/>
</dbReference>
<dbReference type="InterPro" id="IPR036388">
    <property type="entry name" value="WH-like_DNA-bd_sf"/>
</dbReference>
<keyword evidence="1" id="KW-0805">Transcription regulation</keyword>
<dbReference type="EMBL" id="JAGIZA010000017">
    <property type="protein sequence ID" value="MBP0495468.1"/>
    <property type="molecule type" value="Genomic_DNA"/>
</dbReference>
<dbReference type="SMART" id="SM00866">
    <property type="entry name" value="UTRA"/>
    <property type="match status" value="1"/>
</dbReference>
<dbReference type="CDD" id="cd07377">
    <property type="entry name" value="WHTH_GntR"/>
    <property type="match status" value="1"/>
</dbReference>
<evidence type="ECO:0000313" key="5">
    <source>
        <dbReference type="EMBL" id="MBP0495468.1"/>
    </source>
</evidence>
<dbReference type="RefSeq" id="WP_209376268.1">
    <property type="nucleotide sequence ID" value="NZ_JAGIZA010000017.1"/>
</dbReference>
<dbReference type="GO" id="GO:0003677">
    <property type="term" value="F:DNA binding"/>
    <property type="evidence" value="ECO:0007669"/>
    <property type="project" value="UniProtKB-KW"/>
</dbReference>
<dbReference type="Gene3D" id="3.40.1410.10">
    <property type="entry name" value="Chorismate lyase-like"/>
    <property type="match status" value="1"/>
</dbReference>
<proteinExistence type="predicted"/>
<dbReference type="AlphaFoldDB" id="A0A940MWF4"/>
<dbReference type="PANTHER" id="PTHR44846">
    <property type="entry name" value="MANNOSYL-D-GLYCERATE TRANSPORT/METABOLISM SYSTEM REPRESSOR MNGR-RELATED"/>
    <property type="match status" value="1"/>
</dbReference>
<evidence type="ECO:0000256" key="3">
    <source>
        <dbReference type="ARBA" id="ARBA00023163"/>
    </source>
</evidence>
<protein>
    <submittedName>
        <fullName evidence="5">GntR family transcriptional regulator</fullName>
    </submittedName>
</protein>
<name>A0A940MWF4_9PROT</name>
<gene>
    <name evidence="5" type="ORF">J5Y10_21970</name>
</gene>
<dbReference type="InterPro" id="IPR028978">
    <property type="entry name" value="Chorismate_lyase_/UTRA_dom_sf"/>
</dbReference>
<dbReference type="InterPro" id="IPR050679">
    <property type="entry name" value="Bact_HTH_transcr_reg"/>
</dbReference>
<dbReference type="Pfam" id="PF07702">
    <property type="entry name" value="UTRA"/>
    <property type="match status" value="1"/>
</dbReference>
<sequence length="264" mass="28420">MSLAEAASPPRYAALARDLAEEIARGLHPAGSRLPTEVELSAERGVSRATVRAALLRLEELGLVSRRRRSGTHVTAGAARQPGAYAQSLAGIDDLLQYAAETERQILRVRAVVADRALAARLAVRPGSRWLQVSSLRVPPEGDRLPLCWTDSYADAEAVPHDLEQRLRDGSYRGLIATLLAEGSGRPIDEVIQEIRASGVPEGAVAEALQAGPGEHALEITRRYIDSAGTALAVTVSLHPAARFSYTTRLRRMSRTEEAPGGQR</sequence>
<dbReference type="PROSITE" id="PS50949">
    <property type="entry name" value="HTH_GNTR"/>
    <property type="match status" value="1"/>
</dbReference>
<evidence type="ECO:0000256" key="1">
    <source>
        <dbReference type="ARBA" id="ARBA00023015"/>
    </source>
</evidence>
<evidence type="ECO:0000259" key="4">
    <source>
        <dbReference type="PROSITE" id="PS50949"/>
    </source>
</evidence>
<dbReference type="PANTHER" id="PTHR44846:SF17">
    <property type="entry name" value="GNTR-FAMILY TRANSCRIPTIONAL REGULATOR"/>
    <property type="match status" value="1"/>
</dbReference>
<comment type="caution">
    <text evidence="5">The sequence shown here is derived from an EMBL/GenBank/DDBJ whole genome shotgun (WGS) entry which is preliminary data.</text>
</comment>
<keyword evidence="6" id="KW-1185">Reference proteome</keyword>
<dbReference type="SUPFAM" id="SSF46785">
    <property type="entry name" value="Winged helix' DNA-binding domain"/>
    <property type="match status" value="1"/>
</dbReference>
<feature type="domain" description="HTH gntR-type" evidence="4">
    <location>
        <begin position="9"/>
        <end position="77"/>
    </location>
</feature>
<dbReference type="Gene3D" id="1.10.10.10">
    <property type="entry name" value="Winged helix-like DNA-binding domain superfamily/Winged helix DNA-binding domain"/>
    <property type="match status" value="1"/>
</dbReference>
<dbReference type="Pfam" id="PF00392">
    <property type="entry name" value="GntR"/>
    <property type="match status" value="1"/>
</dbReference>
<keyword evidence="2" id="KW-0238">DNA-binding</keyword>
<dbReference type="InterPro" id="IPR011663">
    <property type="entry name" value="UTRA"/>
</dbReference>
<dbReference type="InterPro" id="IPR000524">
    <property type="entry name" value="Tscrpt_reg_HTH_GntR"/>
</dbReference>
<dbReference type="Proteomes" id="UP000677537">
    <property type="component" value="Unassembled WGS sequence"/>
</dbReference>
<reference evidence="5" key="1">
    <citation type="submission" date="2021-03" db="EMBL/GenBank/DDBJ databases">
        <authorList>
            <person name="So Y."/>
        </authorList>
    </citation>
    <scope>NUCLEOTIDE SEQUENCE</scope>
    <source>
        <strain evidence="5">SG15</strain>
    </source>
</reference>
<keyword evidence="3" id="KW-0804">Transcription</keyword>
<accession>A0A940MWF4</accession>
<dbReference type="InterPro" id="IPR036390">
    <property type="entry name" value="WH_DNA-bd_sf"/>
</dbReference>